<gene>
    <name evidence="4" type="ORF">SAMN05216490_0118</name>
</gene>
<dbReference type="RefSeq" id="WP_091367702.1">
    <property type="nucleotide sequence ID" value="NZ_LT629740.1"/>
</dbReference>
<dbReference type="EMBL" id="LT629740">
    <property type="protein sequence ID" value="SDR87988.1"/>
    <property type="molecule type" value="Genomic_DNA"/>
</dbReference>
<dbReference type="Pfam" id="PF19501">
    <property type="entry name" value="PcRGLX_1st"/>
    <property type="match status" value="1"/>
</dbReference>
<accession>A0A1H1MML1</accession>
<feature type="domain" description="PcRGLX/YetA-like C-terminal alpha/alpha toroid" evidence="3">
    <location>
        <begin position="495"/>
        <end position="907"/>
    </location>
</feature>
<dbReference type="PANTHER" id="PTHR40081">
    <property type="entry name" value="CONCANAVALIN A-LIKE LECTIN/GLUCANASE"/>
    <property type="match status" value="1"/>
</dbReference>
<name>A0A1H1MML1_MUCMA</name>
<evidence type="ECO:0000313" key="4">
    <source>
        <dbReference type="EMBL" id="SDR87988.1"/>
    </source>
</evidence>
<keyword evidence="5" id="KW-1185">Reference proteome</keyword>
<dbReference type="InterPro" id="IPR048331">
    <property type="entry name" value="PcRGLX/YetA_3rd"/>
</dbReference>
<dbReference type="Pfam" id="PF21345">
    <property type="entry name" value="PcRGLX_2nd"/>
    <property type="match status" value="1"/>
</dbReference>
<organism evidence="4 5">
    <name type="scientific">Mucilaginibacter mallensis</name>
    <dbReference type="NCBI Taxonomy" id="652787"/>
    <lineage>
        <taxon>Bacteria</taxon>
        <taxon>Pseudomonadati</taxon>
        <taxon>Bacteroidota</taxon>
        <taxon>Sphingobacteriia</taxon>
        <taxon>Sphingobacteriales</taxon>
        <taxon>Sphingobacteriaceae</taxon>
        <taxon>Mucilaginibacter</taxon>
    </lineage>
</organism>
<proteinExistence type="predicted"/>
<evidence type="ECO:0000259" key="2">
    <source>
        <dbReference type="Pfam" id="PF21345"/>
    </source>
</evidence>
<feature type="domain" description="PcRGLX/YetA-like central beta-sandwich" evidence="2">
    <location>
        <begin position="132"/>
        <end position="487"/>
    </location>
</feature>
<dbReference type="STRING" id="652787.SAMN05216490_0118"/>
<dbReference type="InterPro" id="IPR045793">
    <property type="entry name" value="PcRGLX/YetA-like"/>
</dbReference>
<dbReference type="OrthoDB" id="262615at2"/>
<protein>
    <recommendedName>
        <fullName evidence="6">Tat pathway signal sequence domain protein</fullName>
    </recommendedName>
</protein>
<evidence type="ECO:0000259" key="3">
    <source>
        <dbReference type="Pfam" id="PF21346"/>
    </source>
</evidence>
<dbReference type="InterPro" id="IPR048330">
    <property type="entry name" value="PcRGLX/YetA_2nd"/>
</dbReference>
<dbReference type="AlphaFoldDB" id="A0A1H1MML1"/>
<dbReference type="Pfam" id="PF21346">
    <property type="entry name" value="PcRGLX_3rd"/>
    <property type="match status" value="1"/>
</dbReference>
<dbReference type="InterPro" id="IPR048329">
    <property type="entry name" value="PcRGLX_1st"/>
</dbReference>
<evidence type="ECO:0008006" key="6">
    <source>
        <dbReference type="Google" id="ProtNLM"/>
    </source>
</evidence>
<reference evidence="4 5" key="1">
    <citation type="submission" date="2016-10" db="EMBL/GenBank/DDBJ databases">
        <authorList>
            <person name="de Groot N.N."/>
        </authorList>
    </citation>
    <scope>NUCLEOTIDE SEQUENCE [LARGE SCALE GENOMIC DNA]</scope>
    <source>
        <strain evidence="4 5">MP1X4</strain>
    </source>
</reference>
<feature type="domain" description="PcRGLX/YetA-like N-terminal RIFT barrel" evidence="1">
    <location>
        <begin position="43"/>
        <end position="122"/>
    </location>
</feature>
<dbReference type="PANTHER" id="PTHR40081:SF1">
    <property type="entry name" value="TAT PATHWAY SIGNAL SEQUENCE DOMAIN PROTEIN"/>
    <property type="match status" value="1"/>
</dbReference>
<sequence length="917" mass="102555">MNNRFDFSRRKFLKDSIVLAGTPLIIKNTPLDFASLYNPGLSAKLFWIEKGGGPAATGLTWGTPWPKGKLKRGSDFYLTDAVGEKKALQSWPLAYWPDGSLKWTGHAAAAGLSVNSDYTVVAGKTVPYQEEVVIKESAGSILINTGKITCAINKKGKVLIENISINNKPVATEGRLIVLVQDQPDDDDIEIINKQELQGSIDSVTVEQNGPLRAIVKITGTHIGQEVTLLPYVIRLYFYANSDEIRLLHTLIYDADEKKQFIKGVGISFDVPLNDELHNRHIRFVNSAHNGMFAEAVRGLTGLRRDPGKQIKEAQLNGKATVPVSQFPPEIAENLKYIPAFGDYTLFQGDSTGFSIKKRTASGYSWLASGRGERALGTVYLGTPQGGLAAGIRNFWQSFPAQLDIRDAATATGKINLWLWAPNAQAMDLRFYHNGMGQDTYELQREGLDITYEDYEPGFGTPHGVARTSEIVLKGLAATPTRDELLYIAHNIQEPARLICDHTYLEQLRVFGGNWTVEDRSVPPKAAIEQQLESYFEYYQQQTDFHNWYGYWNYGDFMHTYDQDRHTWRYDVGGFAWDNSELSSDLWIWYYYLKTQRSDVFRVAEAMTRHTGEVDVHHIGRFAPLGSRHNVMHWGDSAKQLRISTAANRRFYYYLTADERVGDLLREQVDAAKALNIIQPNRKLEGIRDKKQPDYTTNKIPASFGTDYGAIAAAWLTEWERTNDAGMKEKLVNSMVTIAAQPHGFFTGSGILHLDTGKFDITTSEALSVSHLNAVFGLTEIAEELISLIDVPGFTKAWLQYCRLYNAPPEEQQKELGQALSKLNLGQGHSRLTAYAAYYNQDSKLAARAWDEFYSGKAGIVPGQIQARKISGPYVLNPVEEDVAVSTNAVAEWGLAAIQCLAFAGKDIRPLIPYNNH</sequence>
<evidence type="ECO:0000259" key="1">
    <source>
        <dbReference type="Pfam" id="PF19501"/>
    </source>
</evidence>
<dbReference type="Proteomes" id="UP000199679">
    <property type="component" value="Chromosome I"/>
</dbReference>
<evidence type="ECO:0000313" key="5">
    <source>
        <dbReference type="Proteomes" id="UP000199679"/>
    </source>
</evidence>